<reference evidence="2 3" key="1">
    <citation type="journal article" date="2019" name="Int. J. Syst. Evol. Microbiol.">
        <title>The Global Catalogue of Microorganisms (GCM) 10K type strain sequencing project: providing services to taxonomists for standard genome sequencing and annotation.</title>
        <authorList>
            <consortium name="The Broad Institute Genomics Platform"/>
            <consortium name="The Broad Institute Genome Sequencing Center for Infectious Disease"/>
            <person name="Wu L."/>
            <person name="Ma J."/>
        </authorList>
    </citation>
    <scope>NUCLEOTIDE SEQUENCE [LARGE SCALE GENOMIC DNA]</scope>
    <source>
        <strain evidence="2 3">JCM 15395</strain>
    </source>
</reference>
<evidence type="ECO:0000313" key="2">
    <source>
        <dbReference type="EMBL" id="GAA0590530.1"/>
    </source>
</evidence>
<dbReference type="Gene3D" id="3.40.630.10">
    <property type="entry name" value="Zn peptidases"/>
    <property type="match status" value="1"/>
</dbReference>
<dbReference type="Proteomes" id="UP001500866">
    <property type="component" value="Unassembled WGS sequence"/>
</dbReference>
<dbReference type="PIRSF" id="PIRSF005962">
    <property type="entry name" value="Pept_M20D_amidohydro"/>
    <property type="match status" value="1"/>
</dbReference>
<accession>A0ABN1FGW5</accession>
<dbReference type="InterPro" id="IPR036264">
    <property type="entry name" value="Bact_exopeptidase_dim_dom"/>
</dbReference>
<gene>
    <name evidence="2" type="ORF">GCM10009001_03130</name>
</gene>
<dbReference type="SUPFAM" id="SSF55031">
    <property type="entry name" value="Bacterial exopeptidase dimerisation domain"/>
    <property type="match status" value="1"/>
</dbReference>
<comment type="caution">
    <text evidence="2">The sequence shown here is derived from an EMBL/GenBank/DDBJ whole genome shotgun (WGS) entry which is preliminary data.</text>
</comment>
<dbReference type="RefSeq" id="WP_343809657.1">
    <property type="nucleotide sequence ID" value="NZ_BAAADS010000001.1"/>
</dbReference>
<dbReference type="EMBL" id="BAAADS010000001">
    <property type="protein sequence ID" value="GAA0590530.1"/>
    <property type="molecule type" value="Genomic_DNA"/>
</dbReference>
<dbReference type="InterPro" id="IPR002933">
    <property type="entry name" value="Peptidase_M20"/>
</dbReference>
<dbReference type="PANTHER" id="PTHR11014:SF63">
    <property type="entry name" value="METALLOPEPTIDASE, PUTATIVE (AFU_ORTHOLOGUE AFUA_6G09600)-RELATED"/>
    <property type="match status" value="1"/>
</dbReference>
<evidence type="ECO:0000259" key="1">
    <source>
        <dbReference type="Pfam" id="PF07687"/>
    </source>
</evidence>
<proteinExistence type="predicted"/>
<dbReference type="InterPro" id="IPR017439">
    <property type="entry name" value="Amidohydrolase"/>
</dbReference>
<keyword evidence="3" id="KW-1185">Reference proteome</keyword>
<sequence length="396" mass="42867">MNSREQAEKLISQLSAWRRHIHMNPELSFDEVDTSRFVAQKLQEIPGMKVETGVGFPTAVVGTLSSGSGRTIAIRADMDALPVQEENGHGFKSRKKNVMHACGHDAHTAIGLGAATLLGELFQNGKLTGTVKFLFQPAEERADDLGSTGAPYLIQSGVLKDVDRVIALHMSPEDLFGEVKVHDGYSMAAGDVFEAKIHGSGGHGAYPHLALDPMWMLGPVFSTVHGIVSRRISPLDAGVISIGSIESGFASNVIPSDVTIKGTIRSYRPEVRDVLHKELDKAFSLVKPLGGEYDLSIRAEDPALANDPAVNQAIRKVFNDLYPDYTIKNMPFGLGGEDFAHMTKTVPGAMFFLGCGLDDGESRNLHTPNFDIDERVLPVGAAIFTEAARQFLTKTD</sequence>
<dbReference type="Pfam" id="PF07687">
    <property type="entry name" value="M20_dimer"/>
    <property type="match status" value="1"/>
</dbReference>
<dbReference type="SUPFAM" id="SSF53187">
    <property type="entry name" value="Zn-dependent exopeptidases"/>
    <property type="match status" value="1"/>
</dbReference>
<dbReference type="NCBIfam" id="TIGR01891">
    <property type="entry name" value="amidohydrolases"/>
    <property type="match status" value="1"/>
</dbReference>
<evidence type="ECO:0000313" key="3">
    <source>
        <dbReference type="Proteomes" id="UP001500866"/>
    </source>
</evidence>
<name>A0ABN1FGW5_9BACI</name>
<protein>
    <submittedName>
        <fullName evidence="2">M20 family metallopeptidase</fullName>
    </submittedName>
</protein>
<dbReference type="InterPro" id="IPR011650">
    <property type="entry name" value="Peptidase_M20_dimer"/>
</dbReference>
<organism evidence="2 3">
    <name type="scientific">Virgibacillus siamensis</name>
    <dbReference type="NCBI Taxonomy" id="480071"/>
    <lineage>
        <taxon>Bacteria</taxon>
        <taxon>Bacillati</taxon>
        <taxon>Bacillota</taxon>
        <taxon>Bacilli</taxon>
        <taxon>Bacillales</taxon>
        <taxon>Bacillaceae</taxon>
        <taxon>Virgibacillus</taxon>
    </lineage>
</organism>
<dbReference type="PANTHER" id="PTHR11014">
    <property type="entry name" value="PEPTIDASE M20 FAMILY MEMBER"/>
    <property type="match status" value="1"/>
</dbReference>
<dbReference type="Gene3D" id="3.30.70.360">
    <property type="match status" value="1"/>
</dbReference>
<dbReference type="Pfam" id="PF01546">
    <property type="entry name" value="Peptidase_M20"/>
    <property type="match status" value="1"/>
</dbReference>
<feature type="domain" description="Peptidase M20 dimerisation" evidence="1">
    <location>
        <begin position="194"/>
        <end position="283"/>
    </location>
</feature>